<protein>
    <submittedName>
        <fullName evidence="3">Uncharacterized protein</fullName>
    </submittedName>
</protein>
<accession>A0A2T7D5G3</accession>
<dbReference type="Gramene" id="PUZ50812">
    <property type="protein sequence ID" value="PUZ50812"/>
    <property type="gene ID" value="GQ55_6G090200"/>
</dbReference>
<evidence type="ECO:0000313" key="4">
    <source>
        <dbReference type="Proteomes" id="UP000244336"/>
    </source>
</evidence>
<evidence type="ECO:0000256" key="1">
    <source>
        <dbReference type="SAM" id="MobiDB-lite"/>
    </source>
</evidence>
<keyword evidence="2" id="KW-1133">Transmembrane helix</keyword>
<dbReference type="EMBL" id="CM009754">
    <property type="protein sequence ID" value="PUZ50812.1"/>
    <property type="molecule type" value="Genomic_DNA"/>
</dbReference>
<evidence type="ECO:0000256" key="2">
    <source>
        <dbReference type="SAM" id="Phobius"/>
    </source>
</evidence>
<name>A0A2T7D5G3_9POAL</name>
<dbReference type="AlphaFoldDB" id="A0A2T7D5G3"/>
<feature type="compositionally biased region" description="Basic residues" evidence="1">
    <location>
        <begin position="101"/>
        <end position="110"/>
    </location>
</feature>
<keyword evidence="4" id="KW-1185">Reference proteome</keyword>
<keyword evidence="2" id="KW-0812">Transmembrane</keyword>
<gene>
    <name evidence="3" type="ORF">GQ55_6G090200</name>
</gene>
<sequence length="293" mass="32831">MPAATARPAAPGTFTFLKQGVVLPARRWRPFLQIFAVNAVLGVALLLFKLLAVAPLVKALNCGGAYSAVIRDDIHAAAAWARSARRRRVPRPLPGRLARGQGRHRLRRRRGVLRRRAPHVPVVPPRREGRPRGRRRDVRVRLRPQGGLPRRRLPPGAAGGPAAFLSHRPSYPGWLVLPSAVPVLLLGGVFYLYLDVVCAVAVDPSSRRWRSTRRRQGPAAREPWRALCSSPWGGSCRAAGRWEATTWRSWWTVASRACCTAPSGWSRRWPSRRTTWSARRARRSKTRLAVEIR</sequence>
<keyword evidence="2" id="KW-0472">Membrane</keyword>
<dbReference type="Proteomes" id="UP000244336">
    <property type="component" value="Chromosome 6"/>
</dbReference>
<feature type="region of interest" description="Disordered" evidence="1">
    <location>
        <begin position="91"/>
        <end position="110"/>
    </location>
</feature>
<organism evidence="3 4">
    <name type="scientific">Panicum hallii var. hallii</name>
    <dbReference type="NCBI Taxonomy" id="1504633"/>
    <lineage>
        <taxon>Eukaryota</taxon>
        <taxon>Viridiplantae</taxon>
        <taxon>Streptophyta</taxon>
        <taxon>Embryophyta</taxon>
        <taxon>Tracheophyta</taxon>
        <taxon>Spermatophyta</taxon>
        <taxon>Magnoliopsida</taxon>
        <taxon>Liliopsida</taxon>
        <taxon>Poales</taxon>
        <taxon>Poaceae</taxon>
        <taxon>PACMAD clade</taxon>
        <taxon>Panicoideae</taxon>
        <taxon>Panicodae</taxon>
        <taxon>Paniceae</taxon>
        <taxon>Panicinae</taxon>
        <taxon>Panicum</taxon>
        <taxon>Panicum sect. Panicum</taxon>
    </lineage>
</organism>
<reference evidence="3 4" key="1">
    <citation type="submission" date="2018-04" db="EMBL/GenBank/DDBJ databases">
        <title>WGS assembly of Panicum hallii var. hallii HAL2.</title>
        <authorList>
            <person name="Lovell J."/>
            <person name="Jenkins J."/>
            <person name="Lowry D."/>
            <person name="Mamidi S."/>
            <person name="Sreedasyam A."/>
            <person name="Weng X."/>
            <person name="Barry K."/>
            <person name="Bonette J."/>
            <person name="Campitelli B."/>
            <person name="Daum C."/>
            <person name="Gordon S."/>
            <person name="Gould B."/>
            <person name="Lipzen A."/>
            <person name="MacQueen A."/>
            <person name="Palacio-Mejia J."/>
            <person name="Plott C."/>
            <person name="Shakirov E."/>
            <person name="Shu S."/>
            <person name="Yoshinaga Y."/>
            <person name="Zane M."/>
            <person name="Rokhsar D."/>
            <person name="Grimwood J."/>
            <person name="Schmutz J."/>
            <person name="Juenger T."/>
        </authorList>
    </citation>
    <scope>NUCLEOTIDE SEQUENCE [LARGE SCALE GENOMIC DNA]</scope>
    <source>
        <strain evidence="4">cv. HAL2</strain>
    </source>
</reference>
<evidence type="ECO:0000313" key="3">
    <source>
        <dbReference type="EMBL" id="PUZ50812.1"/>
    </source>
</evidence>
<feature type="compositionally biased region" description="Low complexity" evidence="1">
    <location>
        <begin position="143"/>
        <end position="159"/>
    </location>
</feature>
<proteinExistence type="predicted"/>
<feature type="compositionally biased region" description="Basic residues" evidence="1">
    <location>
        <begin position="132"/>
        <end position="142"/>
    </location>
</feature>
<feature type="transmembrane region" description="Helical" evidence="2">
    <location>
        <begin position="31"/>
        <end position="51"/>
    </location>
</feature>
<feature type="transmembrane region" description="Helical" evidence="2">
    <location>
        <begin position="174"/>
        <end position="194"/>
    </location>
</feature>
<feature type="region of interest" description="Disordered" evidence="1">
    <location>
        <begin position="117"/>
        <end position="159"/>
    </location>
</feature>